<accession>A0A0C9X381</accession>
<name>A0A0C9X381_9AGAR</name>
<reference evidence="2" key="2">
    <citation type="submission" date="2015-01" db="EMBL/GenBank/DDBJ databases">
        <title>Evolutionary Origins and Diversification of the Mycorrhizal Mutualists.</title>
        <authorList>
            <consortium name="DOE Joint Genome Institute"/>
            <consortium name="Mycorrhizal Genomics Consortium"/>
            <person name="Kohler A."/>
            <person name="Kuo A."/>
            <person name="Nagy L.G."/>
            <person name="Floudas D."/>
            <person name="Copeland A."/>
            <person name="Barry K.W."/>
            <person name="Cichocki N."/>
            <person name="Veneault-Fourrey C."/>
            <person name="LaButti K."/>
            <person name="Lindquist E.A."/>
            <person name="Lipzen A."/>
            <person name="Lundell T."/>
            <person name="Morin E."/>
            <person name="Murat C."/>
            <person name="Riley R."/>
            <person name="Ohm R."/>
            <person name="Sun H."/>
            <person name="Tunlid A."/>
            <person name="Henrissat B."/>
            <person name="Grigoriev I.V."/>
            <person name="Hibbett D.S."/>
            <person name="Martin F."/>
        </authorList>
    </citation>
    <scope>NUCLEOTIDE SEQUENCE [LARGE SCALE GENOMIC DNA]</scope>
    <source>
        <strain evidence="2">LaAM-08-1</strain>
    </source>
</reference>
<protein>
    <submittedName>
        <fullName evidence="1">Uncharacterized protein</fullName>
    </submittedName>
</protein>
<keyword evidence="2" id="KW-1185">Reference proteome</keyword>
<organism evidence="1 2">
    <name type="scientific">Laccaria amethystina LaAM-08-1</name>
    <dbReference type="NCBI Taxonomy" id="1095629"/>
    <lineage>
        <taxon>Eukaryota</taxon>
        <taxon>Fungi</taxon>
        <taxon>Dikarya</taxon>
        <taxon>Basidiomycota</taxon>
        <taxon>Agaricomycotina</taxon>
        <taxon>Agaricomycetes</taxon>
        <taxon>Agaricomycetidae</taxon>
        <taxon>Agaricales</taxon>
        <taxon>Agaricineae</taxon>
        <taxon>Hydnangiaceae</taxon>
        <taxon>Laccaria</taxon>
    </lineage>
</organism>
<dbReference type="Proteomes" id="UP000054477">
    <property type="component" value="Unassembled WGS sequence"/>
</dbReference>
<proteinExistence type="predicted"/>
<dbReference type="HOGENOM" id="CLU_2292164_0_0_1"/>
<gene>
    <name evidence="1" type="ORF">K443DRAFT_14780</name>
</gene>
<dbReference type="EMBL" id="KN839073">
    <property type="protein sequence ID" value="KIJ90977.1"/>
    <property type="molecule type" value="Genomic_DNA"/>
</dbReference>
<sequence length="101" mass="11228">MSCFGCISIMFLSSNWPEYKHTHDIERLNSTNISDIAVEVFNRHAIGLGIGLAMGMSSQESTPMDAISWGLLQRPNSSPTYPNQCHFTSVTHLTKLLARKS</sequence>
<evidence type="ECO:0000313" key="1">
    <source>
        <dbReference type="EMBL" id="KIJ90977.1"/>
    </source>
</evidence>
<reference evidence="1 2" key="1">
    <citation type="submission" date="2014-04" db="EMBL/GenBank/DDBJ databases">
        <authorList>
            <consortium name="DOE Joint Genome Institute"/>
            <person name="Kuo A."/>
            <person name="Kohler A."/>
            <person name="Nagy L.G."/>
            <person name="Floudas D."/>
            <person name="Copeland A."/>
            <person name="Barry K.W."/>
            <person name="Cichocki N."/>
            <person name="Veneault-Fourrey C."/>
            <person name="LaButti K."/>
            <person name="Lindquist E.A."/>
            <person name="Lipzen A."/>
            <person name="Lundell T."/>
            <person name="Morin E."/>
            <person name="Murat C."/>
            <person name="Sun H."/>
            <person name="Tunlid A."/>
            <person name="Henrissat B."/>
            <person name="Grigoriev I.V."/>
            <person name="Hibbett D.S."/>
            <person name="Martin F."/>
            <person name="Nordberg H.P."/>
            <person name="Cantor M.N."/>
            <person name="Hua S.X."/>
        </authorList>
    </citation>
    <scope>NUCLEOTIDE SEQUENCE [LARGE SCALE GENOMIC DNA]</scope>
    <source>
        <strain evidence="1 2">LaAM-08-1</strain>
    </source>
</reference>
<evidence type="ECO:0000313" key="2">
    <source>
        <dbReference type="Proteomes" id="UP000054477"/>
    </source>
</evidence>
<dbReference type="AlphaFoldDB" id="A0A0C9X381"/>